<gene>
    <name evidence="2" type="ORF">P9B03_00990</name>
</gene>
<dbReference type="InterPro" id="IPR041698">
    <property type="entry name" value="Methyltransf_25"/>
</dbReference>
<sequence length="233" mass="26747">MTKLMTTTEDLMTMLDDMLREPTAFWNEFYKEREKEVPFFVNAPDENLVQYFEQGLLQKGTVLELGCGAGRNALYLAKQGFHVHAVDLSSVALQWAKERAMEAQVHIQFEQANLFELPLKENHYDFIYDAGCLHHIAPHRRLQYVEIVQKALKKGGYFAVNCFAENGAYGGSTISDWEVYRQRSLQGGLGYTKEKLQAIFNAFQEIEIRAMRPIEQPSTMFGLDGFIVAIFKK</sequence>
<accession>A0AAW9NHZ6</accession>
<dbReference type="InterPro" id="IPR029063">
    <property type="entry name" value="SAM-dependent_MTases_sf"/>
</dbReference>
<dbReference type="SUPFAM" id="SSF53335">
    <property type="entry name" value="S-adenosyl-L-methionine-dependent methyltransferases"/>
    <property type="match status" value="1"/>
</dbReference>
<dbReference type="Pfam" id="PF13649">
    <property type="entry name" value="Methyltransf_25"/>
    <property type="match status" value="1"/>
</dbReference>
<dbReference type="CDD" id="cd02440">
    <property type="entry name" value="AdoMet_MTases"/>
    <property type="match status" value="1"/>
</dbReference>
<protein>
    <submittedName>
        <fullName evidence="2">Class I SAM-dependent methyltransferase</fullName>
        <ecNumber evidence="2">2.1.1.-</ecNumber>
    </submittedName>
</protein>
<organism evidence="2 3">
    <name type="scientific">Metasolibacillus meyeri</name>
    <dbReference type="NCBI Taxonomy" id="1071052"/>
    <lineage>
        <taxon>Bacteria</taxon>
        <taxon>Bacillati</taxon>
        <taxon>Bacillota</taxon>
        <taxon>Bacilli</taxon>
        <taxon>Bacillales</taxon>
        <taxon>Caryophanaceae</taxon>
        <taxon>Metasolibacillus</taxon>
    </lineage>
</organism>
<dbReference type="EC" id="2.1.1.-" evidence="2"/>
<keyword evidence="3" id="KW-1185">Reference proteome</keyword>
<feature type="domain" description="Methyltransferase" evidence="1">
    <location>
        <begin position="62"/>
        <end position="156"/>
    </location>
</feature>
<keyword evidence="2" id="KW-0808">Transferase</keyword>
<dbReference type="Proteomes" id="UP001344888">
    <property type="component" value="Unassembled WGS sequence"/>
</dbReference>
<reference evidence="2 3" key="1">
    <citation type="submission" date="2023-03" db="EMBL/GenBank/DDBJ databases">
        <title>Bacillus Genome Sequencing.</title>
        <authorList>
            <person name="Dunlap C."/>
        </authorList>
    </citation>
    <scope>NUCLEOTIDE SEQUENCE [LARGE SCALE GENOMIC DNA]</scope>
    <source>
        <strain evidence="2 3">B-59205</strain>
    </source>
</reference>
<dbReference type="Gene3D" id="3.40.50.150">
    <property type="entry name" value="Vaccinia Virus protein VP39"/>
    <property type="match status" value="1"/>
</dbReference>
<name>A0AAW9NHZ6_9BACL</name>
<dbReference type="EMBL" id="JARSFG010000003">
    <property type="protein sequence ID" value="MEC1177045.1"/>
    <property type="molecule type" value="Genomic_DNA"/>
</dbReference>
<dbReference type="RefSeq" id="WP_326121260.1">
    <property type="nucleotide sequence ID" value="NZ_JARSFG010000003.1"/>
</dbReference>
<dbReference type="GO" id="GO:0008168">
    <property type="term" value="F:methyltransferase activity"/>
    <property type="evidence" value="ECO:0007669"/>
    <property type="project" value="UniProtKB-KW"/>
</dbReference>
<proteinExistence type="predicted"/>
<dbReference type="AlphaFoldDB" id="A0AAW9NHZ6"/>
<dbReference type="PANTHER" id="PTHR43464">
    <property type="entry name" value="METHYLTRANSFERASE"/>
    <property type="match status" value="1"/>
</dbReference>
<evidence type="ECO:0000259" key="1">
    <source>
        <dbReference type="Pfam" id="PF13649"/>
    </source>
</evidence>
<keyword evidence="2" id="KW-0489">Methyltransferase</keyword>
<evidence type="ECO:0000313" key="3">
    <source>
        <dbReference type="Proteomes" id="UP001344888"/>
    </source>
</evidence>
<evidence type="ECO:0000313" key="2">
    <source>
        <dbReference type="EMBL" id="MEC1177045.1"/>
    </source>
</evidence>
<dbReference type="GO" id="GO:0032259">
    <property type="term" value="P:methylation"/>
    <property type="evidence" value="ECO:0007669"/>
    <property type="project" value="UniProtKB-KW"/>
</dbReference>
<comment type="caution">
    <text evidence="2">The sequence shown here is derived from an EMBL/GenBank/DDBJ whole genome shotgun (WGS) entry which is preliminary data.</text>
</comment>